<feature type="transmembrane region" description="Helical" evidence="1">
    <location>
        <begin position="38"/>
        <end position="62"/>
    </location>
</feature>
<dbReference type="Proteomes" id="UP000703893">
    <property type="component" value="Unassembled WGS sequence"/>
</dbReference>
<dbReference type="AlphaFoldDB" id="A0A937X4D5"/>
<proteinExistence type="predicted"/>
<sequence length="82" mass="8096">VRGKVDAKHAAVNFATDTAAYTTIGAAATTIGGAVGSIVPGIGTIVGIGVGAVVGFGLSWFYEKFLRSKATTRVAALAGMPA</sequence>
<evidence type="ECO:0000256" key="1">
    <source>
        <dbReference type="SAM" id="Phobius"/>
    </source>
</evidence>
<name>A0A937X4D5_9BACT</name>
<keyword evidence="1" id="KW-0472">Membrane</keyword>
<evidence type="ECO:0000313" key="3">
    <source>
        <dbReference type="Proteomes" id="UP000703893"/>
    </source>
</evidence>
<comment type="caution">
    <text evidence="2">The sequence shown here is derived from an EMBL/GenBank/DDBJ whole genome shotgun (WGS) entry which is preliminary data.</text>
</comment>
<keyword evidence="1" id="KW-1133">Transmembrane helix</keyword>
<organism evidence="2 3">
    <name type="scientific">Candidatus Tanganyikabacteria bacterium</name>
    <dbReference type="NCBI Taxonomy" id="2961651"/>
    <lineage>
        <taxon>Bacteria</taxon>
        <taxon>Bacillati</taxon>
        <taxon>Candidatus Sericytochromatia</taxon>
        <taxon>Candidatus Tanganyikabacteria</taxon>
    </lineage>
</organism>
<reference evidence="2 3" key="1">
    <citation type="submission" date="2019-03" db="EMBL/GenBank/DDBJ databases">
        <title>Lake Tanganyika Metagenome-Assembled Genomes (MAGs).</title>
        <authorList>
            <person name="Tran P."/>
        </authorList>
    </citation>
    <scope>NUCLEOTIDE SEQUENCE [LARGE SCALE GENOMIC DNA]</scope>
    <source>
        <strain evidence="2">K_DeepCast_65m_m2_236</strain>
    </source>
</reference>
<dbReference type="EMBL" id="VGJX01000108">
    <property type="protein sequence ID" value="MBM3274047.1"/>
    <property type="molecule type" value="Genomic_DNA"/>
</dbReference>
<protein>
    <submittedName>
        <fullName evidence="2">Uncharacterized protein</fullName>
    </submittedName>
</protein>
<accession>A0A937X4D5</accession>
<gene>
    <name evidence="2" type="ORF">FJZ00_02755</name>
</gene>
<keyword evidence="1" id="KW-0812">Transmembrane</keyword>
<evidence type="ECO:0000313" key="2">
    <source>
        <dbReference type="EMBL" id="MBM3274047.1"/>
    </source>
</evidence>
<feature type="non-terminal residue" evidence="2">
    <location>
        <position position="1"/>
    </location>
</feature>